<dbReference type="InterPro" id="IPR011006">
    <property type="entry name" value="CheY-like_superfamily"/>
</dbReference>
<keyword evidence="5" id="KW-0804">Transcription</keyword>
<dbReference type="SUPFAM" id="SSF52172">
    <property type="entry name" value="CheY-like"/>
    <property type="match status" value="1"/>
</dbReference>
<dbReference type="PANTHER" id="PTHR44591">
    <property type="entry name" value="STRESS RESPONSE REGULATOR PROTEIN 1"/>
    <property type="match status" value="1"/>
</dbReference>
<dbReference type="PROSITE" id="PS50110">
    <property type="entry name" value="RESPONSE_REGULATORY"/>
    <property type="match status" value="1"/>
</dbReference>
<dbReference type="Pfam" id="PF00072">
    <property type="entry name" value="Response_reg"/>
    <property type="match status" value="1"/>
</dbReference>
<keyword evidence="3" id="KW-0805">Transcription regulation</keyword>
<dbReference type="AlphaFoldDB" id="X1RJ25"/>
<evidence type="ECO:0000259" key="6">
    <source>
        <dbReference type="PROSITE" id="PS50110"/>
    </source>
</evidence>
<proteinExistence type="predicted"/>
<keyword evidence="4" id="KW-0238">DNA-binding</keyword>
<dbReference type="InterPro" id="IPR050595">
    <property type="entry name" value="Bact_response_regulator"/>
</dbReference>
<evidence type="ECO:0000313" key="7">
    <source>
        <dbReference type="EMBL" id="GAI80757.1"/>
    </source>
</evidence>
<reference evidence="7" key="1">
    <citation type="journal article" date="2014" name="Front. Microbiol.">
        <title>High frequency of phylogenetically diverse reductive dehalogenase-homologous genes in deep subseafloor sedimentary metagenomes.</title>
        <authorList>
            <person name="Kawai M."/>
            <person name="Futagami T."/>
            <person name="Toyoda A."/>
            <person name="Takaki Y."/>
            <person name="Nishi S."/>
            <person name="Hori S."/>
            <person name="Arai W."/>
            <person name="Tsubouchi T."/>
            <person name="Morono Y."/>
            <person name="Uchiyama I."/>
            <person name="Ito T."/>
            <person name="Fujiyama A."/>
            <person name="Inagaki F."/>
            <person name="Takami H."/>
        </authorList>
    </citation>
    <scope>NUCLEOTIDE SEQUENCE</scope>
    <source>
        <strain evidence="7">Expedition CK06-06</strain>
    </source>
</reference>
<dbReference type="InterPro" id="IPR001789">
    <property type="entry name" value="Sig_transdc_resp-reg_receiver"/>
</dbReference>
<feature type="non-terminal residue" evidence="7">
    <location>
        <position position="1"/>
    </location>
</feature>
<evidence type="ECO:0000256" key="4">
    <source>
        <dbReference type="ARBA" id="ARBA00023125"/>
    </source>
</evidence>
<evidence type="ECO:0000256" key="5">
    <source>
        <dbReference type="ARBA" id="ARBA00023163"/>
    </source>
</evidence>
<dbReference type="SMART" id="SM00448">
    <property type="entry name" value="REC"/>
    <property type="match status" value="1"/>
</dbReference>
<feature type="domain" description="Response regulatory" evidence="6">
    <location>
        <begin position="6"/>
        <end position="122"/>
    </location>
</feature>
<protein>
    <recommendedName>
        <fullName evidence="6">Response regulatory domain-containing protein</fullName>
    </recommendedName>
</protein>
<evidence type="ECO:0000256" key="2">
    <source>
        <dbReference type="ARBA" id="ARBA00023012"/>
    </source>
</evidence>
<dbReference type="GO" id="GO:0000160">
    <property type="term" value="P:phosphorelay signal transduction system"/>
    <property type="evidence" value="ECO:0007669"/>
    <property type="project" value="UniProtKB-KW"/>
</dbReference>
<comment type="caution">
    <text evidence="7">The sequence shown here is derived from an EMBL/GenBank/DDBJ whole genome shotgun (WGS) entry which is preliminary data.</text>
</comment>
<keyword evidence="1" id="KW-0597">Phosphoprotein</keyword>
<gene>
    <name evidence="7" type="ORF">S12H4_23020</name>
</gene>
<dbReference type="GO" id="GO:0003677">
    <property type="term" value="F:DNA binding"/>
    <property type="evidence" value="ECO:0007669"/>
    <property type="project" value="UniProtKB-KW"/>
</dbReference>
<keyword evidence="2" id="KW-0902">Two-component regulatory system</keyword>
<accession>X1RJ25</accession>
<organism evidence="7">
    <name type="scientific">marine sediment metagenome</name>
    <dbReference type="NCBI Taxonomy" id="412755"/>
    <lineage>
        <taxon>unclassified sequences</taxon>
        <taxon>metagenomes</taxon>
        <taxon>ecological metagenomes</taxon>
    </lineage>
</organism>
<name>X1RJ25_9ZZZZ</name>
<sequence>LKKRKTILLIEDERTIQELIKTILEKEGYKIIPAYSGKEGIEIAEKEKPNLILLDIFLPDINGIEVCSAIKSNSKTSAIPIIMCTAVQRIGDMDKAIEKGAADYIMKPLNIEKLKTKVSQFIS</sequence>
<evidence type="ECO:0000256" key="3">
    <source>
        <dbReference type="ARBA" id="ARBA00023015"/>
    </source>
</evidence>
<dbReference type="PANTHER" id="PTHR44591:SF3">
    <property type="entry name" value="RESPONSE REGULATORY DOMAIN-CONTAINING PROTEIN"/>
    <property type="match status" value="1"/>
</dbReference>
<dbReference type="FunFam" id="3.40.50.2300:FF:000001">
    <property type="entry name" value="DNA-binding response regulator PhoB"/>
    <property type="match status" value="1"/>
</dbReference>
<evidence type="ECO:0000256" key="1">
    <source>
        <dbReference type="ARBA" id="ARBA00022553"/>
    </source>
</evidence>
<dbReference type="Gene3D" id="3.40.50.2300">
    <property type="match status" value="1"/>
</dbReference>
<dbReference type="EMBL" id="BARW01012134">
    <property type="protein sequence ID" value="GAI80757.1"/>
    <property type="molecule type" value="Genomic_DNA"/>
</dbReference>